<dbReference type="EMBL" id="HBUE01139379">
    <property type="protein sequence ID" value="CAG6499994.1"/>
    <property type="molecule type" value="Transcribed_RNA"/>
</dbReference>
<organism evidence="2">
    <name type="scientific">Culex pipiens</name>
    <name type="common">House mosquito</name>
    <dbReference type="NCBI Taxonomy" id="7175"/>
    <lineage>
        <taxon>Eukaryota</taxon>
        <taxon>Metazoa</taxon>
        <taxon>Ecdysozoa</taxon>
        <taxon>Arthropoda</taxon>
        <taxon>Hexapoda</taxon>
        <taxon>Insecta</taxon>
        <taxon>Pterygota</taxon>
        <taxon>Neoptera</taxon>
        <taxon>Endopterygota</taxon>
        <taxon>Diptera</taxon>
        <taxon>Nematocera</taxon>
        <taxon>Culicoidea</taxon>
        <taxon>Culicidae</taxon>
        <taxon>Culicinae</taxon>
        <taxon>Culicini</taxon>
        <taxon>Culex</taxon>
        <taxon>Culex</taxon>
    </lineage>
</organism>
<dbReference type="EMBL" id="HBUE01139376">
    <property type="protein sequence ID" value="CAG6499990.1"/>
    <property type="molecule type" value="Transcribed_RNA"/>
</dbReference>
<dbReference type="EMBL" id="HBUE01139383">
    <property type="protein sequence ID" value="CAG6499998.1"/>
    <property type="molecule type" value="Transcribed_RNA"/>
</dbReference>
<evidence type="ECO:0000256" key="1">
    <source>
        <dbReference type="SAM" id="SignalP"/>
    </source>
</evidence>
<sequence length="123" mass="13954">MVGMLLLVMVVVLLIHRWDRVGRVTNLSVHQPARHQYRLVHGIDCLDKLLHGVEDALVRELLVVMPGDPSQAVPAVFYVARHVCVSVHFVWILTGQRGVDSSLLSWVCFNLVYFWCCTCCRIG</sequence>
<dbReference type="EMBL" id="HBUE01139375">
    <property type="protein sequence ID" value="CAG6499989.1"/>
    <property type="molecule type" value="Transcribed_RNA"/>
</dbReference>
<evidence type="ECO:0000313" key="2">
    <source>
        <dbReference type="EMBL" id="CAG6499993.1"/>
    </source>
</evidence>
<dbReference type="EMBL" id="HBUE01139373">
    <property type="protein sequence ID" value="CAG6499987.1"/>
    <property type="molecule type" value="Transcribed_RNA"/>
</dbReference>
<dbReference type="EMBL" id="HBUE01139384">
    <property type="protein sequence ID" value="CAG6500000.1"/>
    <property type="molecule type" value="Transcribed_RNA"/>
</dbReference>
<dbReference type="EMBL" id="HBUE01139381">
    <property type="protein sequence ID" value="CAG6499995.1"/>
    <property type="molecule type" value="Transcribed_RNA"/>
</dbReference>
<dbReference type="EMBL" id="HBUE01139374">
    <property type="protein sequence ID" value="CAG6499988.1"/>
    <property type="molecule type" value="Transcribed_RNA"/>
</dbReference>
<reference evidence="2" key="1">
    <citation type="submission" date="2021-05" db="EMBL/GenBank/DDBJ databases">
        <authorList>
            <person name="Alioto T."/>
            <person name="Alioto T."/>
            <person name="Gomez Garrido J."/>
        </authorList>
    </citation>
    <scope>NUCLEOTIDE SEQUENCE</scope>
</reference>
<feature type="signal peptide" evidence="1">
    <location>
        <begin position="1"/>
        <end position="23"/>
    </location>
</feature>
<dbReference type="AlphaFoldDB" id="A0A8D8GAI2"/>
<dbReference type="EMBL" id="HBUE01139371">
    <property type="protein sequence ID" value="CAG6499985.1"/>
    <property type="molecule type" value="Transcribed_RNA"/>
</dbReference>
<protein>
    <submittedName>
        <fullName evidence="2">(northern house mosquito) hypothetical protein</fullName>
    </submittedName>
</protein>
<name>A0A8D8GAI2_CULPI</name>
<dbReference type="EMBL" id="HBUE01139378">
    <property type="protein sequence ID" value="CAG6499993.1"/>
    <property type="molecule type" value="Transcribed_RNA"/>
</dbReference>
<proteinExistence type="predicted"/>
<dbReference type="EMBL" id="HBUE01139382">
    <property type="protein sequence ID" value="CAG6499996.1"/>
    <property type="molecule type" value="Transcribed_RNA"/>
</dbReference>
<feature type="chain" id="PRO_5036428077" evidence="1">
    <location>
        <begin position="24"/>
        <end position="123"/>
    </location>
</feature>
<accession>A0A8D8GAI2</accession>
<dbReference type="EMBL" id="HBUE01139372">
    <property type="protein sequence ID" value="CAG6499986.1"/>
    <property type="molecule type" value="Transcribed_RNA"/>
</dbReference>
<dbReference type="EMBL" id="HBUE01139377">
    <property type="protein sequence ID" value="CAG6499992.1"/>
    <property type="molecule type" value="Transcribed_RNA"/>
</dbReference>
<dbReference type="EMBL" id="HBUE01139385">
    <property type="protein sequence ID" value="CAG6500002.1"/>
    <property type="molecule type" value="Transcribed_RNA"/>
</dbReference>
<keyword evidence="1" id="KW-0732">Signal</keyword>